<keyword evidence="1" id="KW-0812">Transmembrane</keyword>
<reference evidence="2 3" key="1">
    <citation type="submission" date="2019-02" db="EMBL/GenBank/DDBJ databases">
        <title>Deep-cultivation of Planctomycetes and their phenomic and genomic characterization uncovers novel biology.</title>
        <authorList>
            <person name="Wiegand S."/>
            <person name="Jogler M."/>
            <person name="Boedeker C."/>
            <person name="Pinto D."/>
            <person name="Vollmers J."/>
            <person name="Rivas-Marin E."/>
            <person name="Kohn T."/>
            <person name="Peeters S.H."/>
            <person name="Heuer A."/>
            <person name="Rast P."/>
            <person name="Oberbeckmann S."/>
            <person name="Bunk B."/>
            <person name="Jeske O."/>
            <person name="Meyerdierks A."/>
            <person name="Storesund J.E."/>
            <person name="Kallscheuer N."/>
            <person name="Luecker S."/>
            <person name="Lage O.M."/>
            <person name="Pohl T."/>
            <person name="Merkel B.J."/>
            <person name="Hornburger P."/>
            <person name="Mueller R.-W."/>
            <person name="Bruemmer F."/>
            <person name="Labrenz M."/>
            <person name="Spormann A.M."/>
            <person name="Op den Camp H."/>
            <person name="Overmann J."/>
            <person name="Amann R."/>
            <person name="Jetten M.S.M."/>
            <person name="Mascher T."/>
            <person name="Medema M.H."/>
            <person name="Devos D.P."/>
            <person name="Kaster A.-K."/>
            <person name="Ovreas L."/>
            <person name="Rohde M."/>
            <person name="Galperin M.Y."/>
            <person name="Jogler C."/>
        </authorList>
    </citation>
    <scope>NUCLEOTIDE SEQUENCE [LARGE SCALE GENOMIC DNA]</scope>
    <source>
        <strain evidence="2 3">ETA_A1</strain>
    </source>
</reference>
<evidence type="ECO:0000256" key="1">
    <source>
        <dbReference type="SAM" id="Phobius"/>
    </source>
</evidence>
<sequence length="84" mass="8494">MPLFADLNDDINKWLAGKPLVVAAGAAVIGLILLGLAVSVFVTGKAVTKKGPDLEGGQAKAMGVVWLVFGVLALGFAVYKAVAG</sequence>
<feature type="transmembrane region" description="Helical" evidence="1">
    <location>
        <begin position="63"/>
        <end position="82"/>
    </location>
</feature>
<dbReference type="EMBL" id="CP036273">
    <property type="protein sequence ID" value="QDU22293.1"/>
    <property type="molecule type" value="Genomic_DNA"/>
</dbReference>
<evidence type="ECO:0000313" key="2">
    <source>
        <dbReference type="EMBL" id="QDU22293.1"/>
    </source>
</evidence>
<dbReference type="KEGG" id="uli:ETAA1_42710"/>
<protein>
    <recommendedName>
        <fullName evidence="4">Integral membrane protein</fullName>
    </recommendedName>
</protein>
<accession>A0A517XXT3</accession>
<evidence type="ECO:0000313" key="3">
    <source>
        <dbReference type="Proteomes" id="UP000319576"/>
    </source>
</evidence>
<keyword evidence="1" id="KW-0472">Membrane</keyword>
<gene>
    <name evidence="2" type="ORF">ETAA1_42710</name>
</gene>
<evidence type="ECO:0008006" key="4">
    <source>
        <dbReference type="Google" id="ProtNLM"/>
    </source>
</evidence>
<proteinExistence type="predicted"/>
<keyword evidence="3" id="KW-1185">Reference proteome</keyword>
<dbReference type="Proteomes" id="UP000319576">
    <property type="component" value="Chromosome"/>
</dbReference>
<organism evidence="2 3">
    <name type="scientific">Urbifossiella limnaea</name>
    <dbReference type="NCBI Taxonomy" id="2528023"/>
    <lineage>
        <taxon>Bacteria</taxon>
        <taxon>Pseudomonadati</taxon>
        <taxon>Planctomycetota</taxon>
        <taxon>Planctomycetia</taxon>
        <taxon>Gemmatales</taxon>
        <taxon>Gemmataceae</taxon>
        <taxon>Urbifossiella</taxon>
    </lineage>
</organism>
<dbReference type="RefSeq" id="WP_145241910.1">
    <property type="nucleotide sequence ID" value="NZ_CP036273.1"/>
</dbReference>
<name>A0A517XXT3_9BACT</name>
<feature type="transmembrane region" description="Helical" evidence="1">
    <location>
        <begin position="20"/>
        <end position="42"/>
    </location>
</feature>
<dbReference type="AlphaFoldDB" id="A0A517XXT3"/>
<keyword evidence="1" id="KW-1133">Transmembrane helix</keyword>